<reference evidence="1 2" key="2">
    <citation type="submission" date="2013-09" db="EMBL/GenBank/DDBJ databases">
        <title>Whole genome comparison of six Crocosphaera watsonii strains with differing phenotypes.</title>
        <authorList>
            <person name="Bench S.R."/>
            <person name="Heller P."/>
            <person name="Frank I."/>
            <person name="Arciniega M."/>
            <person name="Shilova I.N."/>
            <person name="Zehr J.P."/>
        </authorList>
    </citation>
    <scope>NUCLEOTIDE SEQUENCE [LARGE SCALE GENOMIC DNA]</scope>
    <source>
        <strain evidence="1 2">WH 0401</strain>
    </source>
</reference>
<sequence>MLAKRFSSIHTPAWIILGLIWLGGNLCDRLWLILDHSLPAWDQSNHLTKSLQYFYSLNSPEIFNGEWWRNFWMISTKYPPFTYIVGAFFSEDIWLRQRSSPALQSIIQRNFNCFNLFHRKNFI</sequence>
<protein>
    <submittedName>
        <fullName evidence="1">Uncharacterized protein</fullName>
    </submittedName>
</protein>
<organism evidence="1 2">
    <name type="scientific">Crocosphaera watsonii WH 0401</name>
    <dbReference type="NCBI Taxonomy" id="555881"/>
    <lineage>
        <taxon>Bacteria</taxon>
        <taxon>Bacillati</taxon>
        <taxon>Cyanobacteriota</taxon>
        <taxon>Cyanophyceae</taxon>
        <taxon>Oscillatoriophycideae</taxon>
        <taxon>Chroococcales</taxon>
        <taxon>Aphanothecaceae</taxon>
        <taxon>Crocosphaera</taxon>
    </lineage>
</organism>
<comment type="caution">
    <text evidence="1">The sequence shown here is derived from an EMBL/GenBank/DDBJ whole genome shotgun (WGS) entry which is preliminary data.</text>
</comment>
<dbReference type="Proteomes" id="UP000018198">
    <property type="component" value="Unassembled WGS sequence"/>
</dbReference>
<accession>T2JCA3</accession>
<evidence type="ECO:0000313" key="2">
    <source>
        <dbReference type="Proteomes" id="UP000018198"/>
    </source>
</evidence>
<dbReference type="AlphaFoldDB" id="T2JCA3"/>
<evidence type="ECO:0000313" key="1">
    <source>
        <dbReference type="EMBL" id="CCQ62674.1"/>
    </source>
</evidence>
<dbReference type="RefSeq" id="WP_021836059.1">
    <property type="nucleotide sequence ID" value="NZ_CAQM01000553.1"/>
</dbReference>
<reference evidence="1 2" key="1">
    <citation type="submission" date="2013-01" db="EMBL/GenBank/DDBJ databases">
        <authorList>
            <person name="Bench S."/>
        </authorList>
    </citation>
    <scope>NUCLEOTIDE SEQUENCE [LARGE SCALE GENOMIC DNA]</scope>
    <source>
        <strain evidence="1 2">WH 0401</strain>
    </source>
</reference>
<proteinExistence type="predicted"/>
<gene>
    <name evidence="1" type="ORF">CWATWH0401_1465</name>
</gene>
<dbReference type="EMBL" id="CAQM01000553">
    <property type="protein sequence ID" value="CCQ62674.1"/>
    <property type="molecule type" value="Genomic_DNA"/>
</dbReference>
<name>T2JCA3_CROWT</name>